<dbReference type="STRING" id="632292.Calhy_0776"/>
<dbReference type="AlphaFoldDB" id="E4QE19"/>
<evidence type="ECO:0000313" key="3">
    <source>
        <dbReference type="Proteomes" id="UP000006890"/>
    </source>
</evidence>
<dbReference type="KEGG" id="chd:Calhy_0776"/>
<reference evidence="2 3" key="2">
    <citation type="journal article" date="2011" name="J. Bacteriol.">
        <title>Complete genome sequences for the anaerobic, extremely thermophilic plant biomass-degrading bacteria Caldicellulosiruptor hydrothermalis, Caldicellulosiruptor kristjanssonii, Caldicellulosiruptor kronotskyensis, Caldicellulosiruptor owensenis, and Caldicellulosiruptor lactoaceticus.</title>
        <authorList>
            <person name="Blumer-Schuette S.E."/>
            <person name="Ozdemir I."/>
            <person name="Mistry D."/>
            <person name="Lucas S."/>
            <person name="Lapidus A."/>
            <person name="Cheng J.F."/>
            <person name="Goodwin L.A."/>
            <person name="Pitluck S."/>
            <person name="Land M.L."/>
            <person name="Hauser L.J."/>
            <person name="Woyke T."/>
            <person name="Mikhailova N."/>
            <person name="Pati A."/>
            <person name="Kyrpides N.C."/>
            <person name="Ivanova N."/>
            <person name="Detter J.C."/>
            <person name="Walston-Davenport K."/>
            <person name="Han S."/>
            <person name="Adams M.W."/>
            <person name="Kelly R.M."/>
        </authorList>
    </citation>
    <scope>NUCLEOTIDE SEQUENCE [LARGE SCALE GENOMIC DNA]</scope>
    <source>
        <strain evidence="3">DSM 18901 / VKM B-2411 / 108</strain>
    </source>
</reference>
<name>E4QE19_CALH1</name>
<feature type="transmembrane region" description="Helical" evidence="1">
    <location>
        <begin position="31"/>
        <end position="48"/>
    </location>
</feature>
<protein>
    <submittedName>
        <fullName evidence="2">Uncharacterized protein</fullName>
    </submittedName>
</protein>
<keyword evidence="1" id="KW-1133">Transmembrane helix</keyword>
<feature type="transmembrane region" description="Helical" evidence="1">
    <location>
        <begin position="77"/>
        <end position="93"/>
    </location>
</feature>
<organism evidence="2 3">
    <name type="scientific">Caldicellulosiruptor hydrothermalis (strain DSM 18901 / VKM B-2411 / 108)</name>
    <dbReference type="NCBI Taxonomy" id="632292"/>
    <lineage>
        <taxon>Bacteria</taxon>
        <taxon>Bacillati</taxon>
        <taxon>Bacillota</taxon>
        <taxon>Bacillota incertae sedis</taxon>
        <taxon>Caldicellulosiruptorales</taxon>
        <taxon>Caldicellulosiruptoraceae</taxon>
        <taxon>Caldicellulosiruptor</taxon>
    </lineage>
</organism>
<evidence type="ECO:0000256" key="1">
    <source>
        <dbReference type="SAM" id="Phobius"/>
    </source>
</evidence>
<proteinExistence type="predicted"/>
<feature type="transmembrane region" description="Helical" evidence="1">
    <location>
        <begin position="55"/>
        <end position="71"/>
    </location>
</feature>
<dbReference type="Proteomes" id="UP000006890">
    <property type="component" value="Chromosome"/>
</dbReference>
<dbReference type="EMBL" id="CP002219">
    <property type="protein sequence ID" value="ADQ06513.1"/>
    <property type="molecule type" value="Genomic_DNA"/>
</dbReference>
<accession>E4QE19</accession>
<dbReference type="RefSeq" id="WP_013402713.1">
    <property type="nucleotide sequence ID" value="NC_014652.1"/>
</dbReference>
<evidence type="ECO:0000313" key="2">
    <source>
        <dbReference type="EMBL" id="ADQ06513.1"/>
    </source>
</evidence>
<reference key="1">
    <citation type="submission" date="2010-09" db="EMBL/GenBank/DDBJ databases">
        <title>Complete sequence of Caldicellulosiruptor hydrothermalis 108.</title>
        <authorList>
            <consortium name="US DOE Joint Genome Institute"/>
            <person name="Lucas S."/>
            <person name="Copeland A."/>
            <person name="Lapidus A."/>
            <person name="Cheng J.-F."/>
            <person name="Bruce D."/>
            <person name="Goodwin L."/>
            <person name="Pitluck S."/>
            <person name="Davenport K."/>
            <person name="Detter J.C."/>
            <person name="Han C."/>
            <person name="Tapia R."/>
            <person name="Land M."/>
            <person name="Hauser L."/>
            <person name="Chang Y.-J."/>
            <person name="Jeffries C."/>
            <person name="Kyrpides N."/>
            <person name="Ivanova N."/>
            <person name="Mikhailova N."/>
            <person name="Blumer-Schuette S.E."/>
            <person name="Kelly R.M."/>
            <person name="Woyke T."/>
        </authorList>
    </citation>
    <scope>NUCLEOTIDE SEQUENCE</scope>
    <source>
        <strain>108</strain>
    </source>
</reference>
<gene>
    <name evidence="2" type="ordered locus">Calhy_0776</name>
</gene>
<keyword evidence="3" id="KW-1185">Reference proteome</keyword>
<keyword evidence="1" id="KW-0472">Membrane</keyword>
<keyword evidence="1" id="KW-0812">Transmembrane</keyword>
<sequence length="141" mass="15919">MRIAIFVLGLLGSLLGLLVNLAYVSDYSLSWIGIIAYVCSIIATSLALQKPKDAYWFMIVFGIVGLLFSPFGEVSIVASALVIIGGIIGKIITRKERTDELQISLFSVFKSWWDAGRKDYKCEYREERLKEETIDRDKTEE</sequence>
<dbReference type="HOGENOM" id="CLU_1969508_0_0_9"/>